<feature type="region of interest" description="Disordered" evidence="1">
    <location>
        <begin position="1"/>
        <end position="22"/>
    </location>
</feature>
<evidence type="ECO:0000259" key="2">
    <source>
        <dbReference type="Pfam" id="PF01206"/>
    </source>
</evidence>
<sequence>MTESQVPSGLPECEPEMSVDNRGTGCANGIARVQRALEDLDDGDVLEILSTDRRAKEEYPRLAEQTPHELLGIESERKRLVRTEYTTYLRVRERTEGGDSGES</sequence>
<protein>
    <submittedName>
        <fullName evidence="3">Sulfurtransferase TusA family protein</fullName>
    </submittedName>
</protein>
<keyword evidence="4" id="KW-1185">Reference proteome</keyword>
<dbReference type="RefSeq" id="WP_159764449.1">
    <property type="nucleotide sequence ID" value="NZ_WUUT01000004.1"/>
</dbReference>
<dbReference type="InterPro" id="IPR001455">
    <property type="entry name" value="TusA-like"/>
</dbReference>
<feature type="domain" description="UPF0033" evidence="2">
    <location>
        <begin position="18"/>
        <end position="76"/>
    </location>
</feature>
<dbReference type="AlphaFoldDB" id="A0A6B0TBQ3"/>
<reference evidence="3 4" key="1">
    <citation type="submission" date="2019-12" db="EMBL/GenBank/DDBJ databases">
        <title>Isolation and characterization of three novel carbon monoxide-oxidizing members of Halobacteria from salione crusts and soils.</title>
        <authorList>
            <person name="Myers M.R."/>
            <person name="King G.M."/>
        </authorList>
    </citation>
    <scope>NUCLEOTIDE SEQUENCE [LARGE SCALE GENOMIC DNA]</scope>
    <source>
        <strain evidence="3 4">WSH3</strain>
    </source>
</reference>
<dbReference type="Proteomes" id="UP000466535">
    <property type="component" value="Unassembled WGS sequence"/>
</dbReference>
<accession>A0A6B0TBQ3</accession>
<comment type="caution">
    <text evidence="3">The sequence shown here is derived from an EMBL/GenBank/DDBJ whole genome shotgun (WGS) entry which is preliminary data.</text>
</comment>
<evidence type="ECO:0000256" key="1">
    <source>
        <dbReference type="SAM" id="MobiDB-lite"/>
    </source>
</evidence>
<evidence type="ECO:0000313" key="3">
    <source>
        <dbReference type="EMBL" id="MXR52330.1"/>
    </source>
</evidence>
<keyword evidence="3" id="KW-0808">Transferase</keyword>
<organism evidence="3 4">
    <name type="scientific">Halovenus carboxidivorans</name>
    <dbReference type="NCBI Taxonomy" id="2692199"/>
    <lineage>
        <taxon>Archaea</taxon>
        <taxon>Methanobacteriati</taxon>
        <taxon>Methanobacteriota</taxon>
        <taxon>Stenosarchaea group</taxon>
        <taxon>Halobacteria</taxon>
        <taxon>Halobacteriales</taxon>
        <taxon>Haloarculaceae</taxon>
        <taxon>Halovenus</taxon>
    </lineage>
</organism>
<name>A0A6B0TBQ3_9EURY</name>
<dbReference type="OrthoDB" id="268297at2157"/>
<proteinExistence type="predicted"/>
<dbReference type="Pfam" id="PF01206">
    <property type="entry name" value="TusA"/>
    <property type="match status" value="1"/>
</dbReference>
<gene>
    <name evidence="3" type="ORF">GRX03_12040</name>
</gene>
<dbReference type="EMBL" id="WUUT01000004">
    <property type="protein sequence ID" value="MXR52330.1"/>
    <property type="molecule type" value="Genomic_DNA"/>
</dbReference>
<dbReference type="GO" id="GO:0016740">
    <property type="term" value="F:transferase activity"/>
    <property type="evidence" value="ECO:0007669"/>
    <property type="project" value="UniProtKB-KW"/>
</dbReference>
<dbReference type="InterPro" id="IPR036868">
    <property type="entry name" value="TusA-like_sf"/>
</dbReference>
<dbReference type="Gene3D" id="3.30.110.40">
    <property type="entry name" value="TusA-like domain"/>
    <property type="match status" value="1"/>
</dbReference>
<evidence type="ECO:0000313" key="4">
    <source>
        <dbReference type="Proteomes" id="UP000466535"/>
    </source>
</evidence>
<dbReference type="SUPFAM" id="SSF64307">
    <property type="entry name" value="SirA-like"/>
    <property type="match status" value="1"/>
</dbReference>